<sequence length="125" mass="15185">MYPFHWQEIILYVLPALQLWLVSQYGRPFLTDGKRIKLAVIDVMHPLLWVCFHFVTLYIFYFSLIPVLVMLFSLWSLFYLWQSFKKYDAINWRIYLRNLSNLAGLITFIGFYFFVCWRIIQVIVA</sequence>
<feature type="transmembrane region" description="Helical" evidence="1">
    <location>
        <begin position="102"/>
        <end position="120"/>
    </location>
</feature>
<keyword evidence="1" id="KW-0812">Transmembrane</keyword>
<proteinExistence type="predicted"/>
<protein>
    <submittedName>
        <fullName evidence="2">Uncharacterized protein</fullName>
    </submittedName>
</protein>
<organism evidence="2 3">
    <name type="scientific">Aerococcus suis</name>
    <dbReference type="NCBI Taxonomy" id="371602"/>
    <lineage>
        <taxon>Bacteria</taxon>
        <taxon>Bacillati</taxon>
        <taxon>Bacillota</taxon>
        <taxon>Bacilli</taxon>
        <taxon>Lactobacillales</taxon>
        <taxon>Aerococcaceae</taxon>
        <taxon>Aerococcus</taxon>
    </lineage>
</organism>
<evidence type="ECO:0000313" key="2">
    <source>
        <dbReference type="EMBL" id="SMC36682.1"/>
    </source>
</evidence>
<dbReference type="STRING" id="371602.SAMN04487984_0763"/>
<evidence type="ECO:0000313" key="3">
    <source>
        <dbReference type="Proteomes" id="UP000243884"/>
    </source>
</evidence>
<accession>A0A1W1YKN8</accession>
<dbReference type="EMBL" id="FWXK01000003">
    <property type="protein sequence ID" value="SMC36682.1"/>
    <property type="molecule type" value="Genomic_DNA"/>
</dbReference>
<dbReference type="AlphaFoldDB" id="A0A1W1YKN8"/>
<feature type="transmembrane region" description="Helical" evidence="1">
    <location>
        <begin position="61"/>
        <end position="81"/>
    </location>
</feature>
<dbReference type="Proteomes" id="UP000243884">
    <property type="component" value="Unassembled WGS sequence"/>
</dbReference>
<evidence type="ECO:0000256" key="1">
    <source>
        <dbReference type="SAM" id="Phobius"/>
    </source>
</evidence>
<dbReference type="InterPro" id="IPR024515">
    <property type="entry name" value="DUF3397"/>
</dbReference>
<keyword evidence="1" id="KW-1133">Transmembrane helix</keyword>
<keyword evidence="3" id="KW-1185">Reference proteome</keyword>
<name>A0A1W1YKN8_9LACT</name>
<keyword evidence="1" id="KW-0472">Membrane</keyword>
<dbReference type="OrthoDB" id="2135227at2"/>
<reference evidence="3" key="1">
    <citation type="submission" date="2017-04" db="EMBL/GenBank/DDBJ databases">
        <authorList>
            <person name="Varghese N."/>
            <person name="Submissions S."/>
        </authorList>
    </citation>
    <scope>NUCLEOTIDE SEQUENCE [LARGE SCALE GENOMIC DNA]</scope>
    <source>
        <strain evidence="3">DSM 21500</strain>
    </source>
</reference>
<dbReference type="Pfam" id="PF11877">
    <property type="entry name" value="DUF3397"/>
    <property type="match status" value="1"/>
</dbReference>
<dbReference type="RefSeq" id="WP_159444429.1">
    <property type="nucleotide sequence ID" value="NZ_FWXK01000003.1"/>
</dbReference>
<gene>
    <name evidence="2" type="ORF">SAMN04487984_0763</name>
</gene>